<dbReference type="PANTHER" id="PTHR30154:SF53">
    <property type="entry name" value="HTH-TYPE TRANSCRIPTIONAL REGULATOR LRPC"/>
    <property type="match status" value="1"/>
</dbReference>
<accession>A0ABS1SAT0</accession>
<evidence type="ECO:0000313" key="6">
    <source>
        <dbReference type="Proteomes" id="UP000644749"/>
    </source>
</evidence>
<keyword evidence="3" id="KW-0804">Transcription</keyword>
<dbReference type="Pfam" id="PF13404">
    <property type="entry name" value="HTH_AsnC-type"/>
    <property type="match status" value="1"/>
</dbReference>
<keyword evidence="1" id="KW-0805">Transcription regulation</keyword>
<feature type="domain" description="HTH asnC-type" evidence="4">
    <location>
        <begin position="1"/>
        <end position="62"/>
    </location>
</feature>
<evidence type="ECO:0000259" key="4">
    <source>
        <dbReference type="PROSITE" id="PS50956"/>
    </source>
</evidence>
<organism evidence="5 6">
    <name type="scientific">Paracoccus aerius</name>
    <dbReference type="NCBI Taxonomy" id="1915382"/>
    <lineage>
        <taxon>Bacteria</taxon>
        <taxon>Pseudomonadati</taxon>
        <taxon>Pseudomonadota</taxon>
        <taxon>Alphaproteobacteria</taxon>
        <taxon>Rhodobacterales</taxon>
        <taxon>Paracoccaceae</taxon>
        <taxon>Paracoccus</taxon>
    </lineage>
</organism>
<dbReference type="InterPro" id="IPR019888">
    <property type="entry name" value="Tscrpt_reg_AsnC-like"/>
</dbReference>
<dbReference type="InterPro" id="IPR019887">
    <property type="entry name" value="Tscrpt_reg_AsnC/Lrp_C"/>
</dbReference>
<evidence type="ECO:0000256" key="1">
    <source>
        <dbReference type="ARBA" id="ARBA00023015"/>
    </source>
</evidence>
<gene>
    <name evidence="5" type="ORF">JL111_15115</name>
</gene>
<reference evidence="5 6" key="1">
    <citation type="submission" date="2021-01" db="EMBL/GenBank/DDBJ databases">
        <title>011410 draft genome.</title>
        <authorList>
            <person name="Lang L."/>
        </authorList>
    </citation>
    <scope>NUCLEOTIDE SEQUENCE [LARGE SCALE GENOMIC DNA]</scope>
    <source>
        <strain evidence="5 6">KCTC 42845</strain>
    </source>
</reference>
<dbReference type="PROSITE" id="PS50956">
    <property type="entry name" value="HTH_ASNC_2"/>
    <property type="match status" value="1"/>
</dbReference>
<proteinExistence type="predicted"/>
<evidence type="ECO:0000256" key="3">
    <source>
        <dbReference type="ARBA" id="ARBA00023163"/>
    </source>
</evidence>
<evidence type="ECO:0000256" key="2">
    <source>
        <dbReference type="ARBA" id="ARBA00023125"/>
    </source>
</evidence>
<dbReference type="PANTHER" id="PTHR30154">
    <property type="entry name" value="LEUCINE-RESPONSIVE REGULATORY PROTEIN"/>
    <property type="match status" value="1"/>
</dbReference>
<dbReference type="Gene3D" id="1.10.10.10">
    <property type="entry name" value="Winged helix-like DNA-binding domain superfamily/Winged helix DNA-binding domain"/>
    <property type="match status" value="1"/>
</dbReference>
<dbReference type="RefSeq" id="WP_202380193.1">
    <property type="nucleotide sequence ID" value="NZ_BNCL01000014.1"/>
</dbReference>
<dbReference type="Gene3D" id="3.30.70.920">
    <property type="match status" value="1"/>
</dbReference>
<evidence type="ECO:0000313" key="5">
    <source>
        <dbReference type="EMBL" id="MBL3674812.1"/>
    </source>
</evidence>
<sequence length="141" mass="15460">MTEKDRQLLMILSEDARMPIATLARRMGVARATVQARLDRLVEVGIISGYSVRLSDDYQNSLARAHVMIVLTEKALGQVVRALQIFSEVIAVHSVSGSVDLIVEVAAPTIQDLDRTIDAIGELDGVARTQSSVILSTRFQR</sequence>
<dbReference type="SUPFAM" id="SSF54909">
    <property type="entry name" value="Dimeric alpha+beta barrel"/>
    <property type="match status" value="1"/>
</dbReference>
<dbReference type="InterPro" id="IPR036390">
    <property type="entry name" value="WH_DNA-bd_sf"/>
</dbReference>
<dbReference type="SUPFAM" id="SSF46785">
    <property type="entry name" value="Winged helix' DNA-binding domain"/>
    <property type="match status" value="1"/>
</dbReference>
<dbReference type="SMART" id="SM00344">
    <property type="entry name" value="HTH_ASNC"/>
    <property type="match status" value="1"/>
</dbReference>
<comment type="caution">
    <text evidence="5">The sequence shown here is derived from an EMBL/GenBank/DDBJ whole genome shotgun (WGS) entry which is preliminary data.</text>
</comment>
<dbReference type="InterPro" id="IPR000485">
    <property type="entry name" value="AsnC-type_HTH_dom"/>
</dbReference>
<dbReference type="EMBL" id="JAESHT010000014">
    <property type="protein sequence ID" value="MBL3674812.1"/>
    <property type="molecule type" value="Genomic_DNA"/>
</dbReference>
<dbReference type="PRINTS" id="PR00033">
    <property type="entry name" value="HTHASNC"/>
</dbReference>
<dbReference type="Pfam" id="PF01037">
    <property type="entry name" value="AsnC_trans_reg"/>
    <property type="match status" value="1"/>
</dbReference>
<keyword evidence="2" id="KW-0238">DNA-binding</keyword>
<name>A0ABS1SAT0_9RHOB</name>
<dbReference type="InterPro" id="IPR011008">
    <property type="entry name" value="Dimeric_a/b-barrel"/>
</dbReference>
<dbReference type="InterPro" id="IPR036388">
    <property type="entry name" value="WH-like_DNA-bd_sf"/>
</dbReference>
<dbReference type="Proteomes" id="UP000644749">
    <property type="component" value="Unassembled WGS sequence"/>
</dbReference>
<keyword evidence="6" id="KW-1185">Reference proteome</keyword>
<protein>
    <submittedName>
        <fullName evidence="5">Lrp/AsnC family transcriptional regulator</fullName>
    </submittedName>
</protein>